<evidence type="ECO:0000313" key="3">
    <source>
        <dbReference type="EMBL" id="TDQ04880.1"/>
    </source>
</evidence>
<organism evidence="3 4">
    <name type="scientific">Labedaea rhizosphaerae</name>
    <dbReference type="NCBI Taxonomy" id="598644"/>
    <lineage>
        <taxon>Bacteria</taxon>
        <taxon>Bacillati</taxon>
        <taxon>Actinomycetota</taxon>
        <taxon>Actinomycetes</taxon>
        <taxon>Pseudonocardiales</taxon>
        <taxon>Pseudonocardiaceae</taxon>
        <taxon>Labedaea</taxon>
    </lineage>
</organism>
<feature type="region of interest" description="Disordered" evidence="1">
    <location>
        <begin position="1"/>
        <end position="53"/>
    </location>
</feature>
<dbReference type="EMBL" id="SNXZ01000001">
    <property type="protein sequence ID" value="TDQ04880.1"/>
    <property type="molecule type" value="Genomic_DNA"/>
</dbReference>
<feature type="compositionally biased region" description="Pro residues" evidence="1">
    <location>
        <begin position="41"/>
        <end position="50"/>
    </location>
</feature>
<comment type="caution">
    <text evidence="3">The sequence shown here is derived from an EMBL/GenBank/DDBJ whole genome shotgun (WGS) entry which is preliminary data.</text>
</comment>
<proteinExistence type="predicted"/>
<sequence>MLGGAIIALRSPETPGTSQPPPRPAQTSVSKYAAEGVVLPEPGPKPPRPGPVVVTPGPHRLLARWDASPAPTTVAGYEVRWGRPGALNSTRLVAEPQVQLDGLDDGVTYGIEIRNVDMFGQRSAPVAVSGTPGTQPDPTAYTFVDRFDGQAVPDPTNWRFASPGACGRATRGDGSDTKRLVISANCGSASVALRARAPFKLAGGVGSVVIDTDSPSEAGQLMIDLVPGSADLIDGSPSGPPKPDKPGVAQADPALPPGTIRVLITSKPDDRSQPKPVTTVQVLTAPNVHRNGHVVSKIAPLPTPRIGENVRWQVSIGKDNISVLRNGVLVGGGDVTPAWQQATALFGFVGPSGGFRAGVAVIGFTGAPTAPPVALAAPTVRTSRTVQQTGMVLAPAPAGTMIQDVQAAQLRMSLLPQADQSIKSLDGTLSVDVGGKRVLATPAVRGQPLKRGVRYPVVALIPKEALVLSGDPQVLDVGVSSNVQQKGLATRVEFSEIELYAAPGVTPPPVAAPKDPPLPRPRPAVARAEAQMLGATGQPIPEGATAVPGRVLVDVHLNGSAAQRIAGEVAGLGGIEIRLDGRKIAAFPTTVDGPGVGGQWRLPLTTNQFGAGPHIIEVRAVGVDAETLYASTVLSFTV</sequence>
<dbReference type="InterPro" id="IPR003961">
    <property type="entry name" value="FN3_dom"/>
</dbReference>
<evidence type="ECO:0000259" key="2">
    <source>
        <dbReference type="PROSITE" id="PS50853"/>
    </source>
</evidence>
<evidence type="ECO:0000256" key="1">
    <source>
        <dbReference type="SAM" id="MobiDB-lite"/>
    </source>
</evidence>
<name>A0A4R6SMT7_LABRH</name>
<feature type="domain" description="Fibronectin type-III" evidence="2">
    <location>
        <begin position="46"/>
        <end position="137"/>
    </location>
</feature>
<dbReference type="PROSITE" id="PS50853">
    <property type="entry name" value="FN3"/>
    <property type="match status" value="1"/>
</dbReference>
<evidence type="ECO:0000313" key="4">
    <source>
        <dbReference type="Proteomes" id="UP000295444"/>
    </source>
</evidence>
<dbReference type="Proteomes" id="UP000295444">
    <property type="component" value="Unassembled WGS sequence"/>
</dbReference>
<feature type="region of interest" description="Disordered" evidence="1">
    <location>
        <begin position="228"/>
        <end position="256"/>
    </location>
</feature>
<accession>A0A4R6SMT7</accession>
<protein>
    <recommendedName>
        <fullName evidence="2">Fibronectin type-III domain-containing protein</fullName>
    </recommendedName>
</protein>
<gene>
    <name evidence="3" type="ORF">EV186_101841</name>
</gene>
<reference evidence="3 4" key="1">
    <citation type="submission" date="2019-03" db="EMBL/GenBank/DDBJ databases">
        <title>Genomic Encyclopedia of Type Strains, Phase IV (KMG-IV): sequencing the most valuable type-strain genomes for metagenomic binning, comparative biology and taxonomic classification.</title>
        <authorList>
            <person name="Goeker M."/>
        </authorList>
    </citation>
    <scope>NUCLEOTIDE SEQUENCE [LARGE SCALE GENOMIC DNA]</scope>
    <source>
        <strain evidence="3 4">DSM 45361</strain>
    </source>
</reference>
<dbReference type="AlphaFoldDB" id="A0A4R6SMT7"/>
<keyword evidence="4" id="KW-1185">Reference proteome</keyword>